<dbReference type="Gene3D" id="3.40.50.2000">
    <property type="entry name" value="Glycogen Phosphorylase B"/>
    <property type="match status" value="2"/>
</dbReference>
<evidence type="ECO:0000259" key="4">
    <source>
        <dbReference type="Pfam" id="PF00534"/>
    </source>
</evidence>
<reference evidence="7" key="3">
    <citation type="submission" date="2016-08" db="EMBL/GenBank/DDBJ databases">
        <title>Sequencing, assembly and comparative genomics of S. aureofaciens ATCC 10762.</title>
        <authorList>
            <person name="Gradnigo J.S."/>
            <person name="Johnson N."/>
            <person name="Somerville G.A."/>
        </authorList>
    </citation>
    <scope>NUCLEOTIDE SEQUENCE [LARGE SCALE GENOMIC DNA]</scope>
    <source>
        <strain evidence="7">ATCC 10762 / DSM 40127 / CCM 3239 / JCM 4008 / LMG 5968 / NBRC 12843 / NCIMB 8234 / A-377</strain>
    </source>
</reference>
<gene>
    <name evidence="5" type="ORF">GCM10010502_57340</name>
    <name evidence="6" type="ORF">HS99_0005445</name>
</gene>
<dbReference type="Pfam" id="PF00534">
    <property type="entry name" value="Glycos_transf_1"/>
    <property type="match status" value="1"/>
</dbReference>
<dbReference type="EMBL" id="JPRF03000021">
    <property type="protein sequence ID" value="OEV37246.1"/>
    <property type="molecule type" value="Genomic_DNA"/>
</dbReference>
<proteinExistence type="predicted"/>
<dbReference type="RefSeq" id="WP_050366195.1">
    <property type="nucleotide sequence ID" value="NZ_BMUB01000017.1"/>
</dbReference>
<dbReference type="Proteomes" id="UP000037395">
    <property type="component" value="Unassembled WGS sequence"/>
</dbReference>
<reference evidence="5" key="5">
    <citation type="submission" date="2020-09" db="EMBL/GenBank/DDBJ databases">
        <authorList>
            <person name="Sun Q."/>
            <person name="Ohkuma M."/>
        </authorList>
    </citation>
    <scope>NUCLEOTIDE SEQUENCE</scope>
    <source>
        <strain evidence="5">JCM 4434</strain>
    </source>
</reference>
<accession>A0A1E7N977</accession>
<name>A0A1E7N977_KITAU</name>
<feature type="compositionally biased region" description="Basic and acidic residues" evidence="3">
    <location>
        <begin position="431"/>
        <end position="442"/>
    </location>
</feature>
<feature type="domain" description="Glycosyl transferase family 1" evidence="4">
    <location>
        <begin position="228"/>
        <end position="394"/>
    </location>
</feature>
<dbReference type="PANTHER" id="PTHR12526:SF635">
    <property type="entry name" value="GLYCOSYL TRANSFERASE GROUP 1"/>
    <property type="match status" value="1"/>
</dbReference>
<protein>
    <recommendedName>
        <fullName evidence="1">D-inositol 3-phosphate glycosyltransferase</fullName>
    </recommendedName>
</protein>
<dbReference type="GO" id="GO:0016757">
    <property type="term" value="F:glycosyltransferase activity"/>
    <property type="evidence" value="ECO:0007669"/>
    <property type="project" value="InterPro"/>
</dbReference>
<dbReference type="Proteomes" id="UP000610124">
    <property type="component" value="Unassembled WGS sequence"/>
</dbReference>
<reference evidence="5" key="1">
    <citation type="journal article" date="2014" name="Int. J. Syst. Evol. Microbiol.">
        <title>Complete genome sequence of Corynebacterium casei LMG S-19264T (=DSM 44701T), isolated from a smear-ripened cheese.</title>
        <authorList>
            <consortium name="US DOE Joint Genome Institute (JGI-PGF)"/>
            <person name="Walter F."/>
            <person name="Albersmeier A."/>
            <person name="Kalinowski J."/>
            <person name="Ruckert C."/>
        </authorList>
    </citation>
    <scope>NUCLEOTIDE SEQUENCE</scope>
    <source>
        <strain evidence="5">JCM 4434</strain>
    </source>
</reference>
<dbReference type="GeneID" id="97488684"/>
<accession>A0A8H9LTA7</accession>
<keyword evidence="7" id="KW-1185">Reference proteome</keyword>
<reference evidence="6" key="4">
    <citation type="submission" date="2016-08" db="EMBL/GenBank/DDBJ databases">
        <title>Sequencing, Assembly and Comparative Genomics of S. aureofaciens ATCC 10762.</title>
        <authorList>
            <person name="Gradnigo J.S."/>
            <person name="Johnson N."/>
            <person name="Somerville G.A."/>
        </authorList>
    </citation>
    <scope>NUCLEOTIDE SEQUENCE [LARGE SCALE GENOMIC DNA]</scope>
    <source>
        <strain evidence="6">ATCC 10762</strain>
    </source>
</reference>
<feature type="region of interest" description="Disordered" evidence="3">
    <location>
        <begin position="431"/>
        <end position="450"/>
    </location>
</feature>
<dbReference type="SUPFAM" id="SSF53756">
    <property type="entry name" value="UDP-Glycosyltransferase/glycogen phosphorylase"/>
    <property type="match status" value="1"/>
</dbReference>
<evidence type="ECO:0000313" key="5">
    <source>
        <dbReference type="EMBL" id="GGU95917.1"/>
    </source>
</evidence>
<comment type="caution">
    <text evidence="6">The sequence shown here is derived from an EMBL/GenBank/DDBJ whole genome shotgun (WGS) entry which is preliminary data.</text>
</comment>
<evidence type="ECO:0000313" key="6">
    <source>
        <dbReference type="EMBL" id="OEV37246.1"/>
    </source>
</evidence>
<dbReference type="CDD" id="cd03801">
    <property type="entry name" value="GT4_PimA-like"/>
    <property type="match status" value="1"/>
</dbReference>
<dbReference type="EMBL" id="BMUB01000017">
    <property type="protein sequence ID" value="GGU95917.1"/>
    <property type="molecule type" value="Genomic_DNA"/>
</dbReference>
<evidence type="ECO:0000313" key="7">
    <source>
        <dbReference type="Proteomes" id="UP000037395"/>
    </source>
</evidence>
<dbReference type="InterPro" id="IPR001296">
    <property type="entry name" value="Glyco_trans_1"/>
</dbReference>
<keyword evidence="2" id="KW-0808">Transferase</keyword>
<evidence type="ECO:0000256" key="2">
    <source>
        <dbReference type="ARBA" id="ARBA00022679"/>
    </source>
</evidence>
<evidence type="ECO:0000256" key="1">
    <source>
        <dbReference type="ARBA" id="ARBA00021292"/>
    </source>
</evidence>
<reference evidence="6 7" key="2">
    <citation type="submission" date="2014-07" db="EMBL/GenBank/DDBJ databases">
        <authorList>
            <person name="Zhang J.E."/>
            <person name="Yang H."/>
            <person name="Guo J."/>
            <person name="Deng Z."/>
            <person name="Luo H."/>
            <person name="Luo M."/>
            <person name="Zhao B."/>
        </authorList>
    </citation>
    <scope>NUCLEOTIDE SEQUENCE [LARGE SCALE GENOMIC DNA]</scope>
    <source>
        <strain evidence="6">ATCC 10762</strain>
        <strain evidence="7">ATCC 10762 / DSM 40127 / CCM 3239 / JCM 4008 / LMG 5968 / NBRC 12843 / NCIMB 8234 / A-377</strain>
    </source>
</reference>
<organism evidence="6 7">
    <name type="scientific">Kitasatospora aureofaciens</name>
    <name type="common">Streptomyces aureofaciens</name>
    <dbReference type="NCBI Taxonomy" id="1894"/>
    <lineage>
        <taxon>Bacteria</taxon>
        <taxon>Bacillati</taxon>
        <taxon>Actinomycetota</taxon>
        <taxon>Actinomycetes</taxon>
        <taxon>Kitasatosporales</taxon>
        <taxon>Streptomycetaceae</taxon>
        <taxon>Kitasatospora</taxon>
    </lineage>
</organism>
<dbReference type="AlphaFoldDB" id="A0A1E7N977"/>
<evidence type="ECO:0000256" key="3">
    <source>
        <dbReference type="SAM" id="MobiDB-lite"/>
    </source>
</evidence>
<dbReference type="PANTHER" id="PTHR12526">
    <property type="entry name" value="GLYCOSYLTRANSFERASE"/>
    <property type="match status" value="1"/>
</dbReference>
<sequence length="450" mass="47675">MSVLLTGLGEALTVGAGVARVLTLTTARTGEAERTDLVHRLGRAHVLVRLPVDASEPLDPENAAGHQTALAWWSGRLFELPGARPDIAHVRFADDASLAVARAARRHGSKLAFTVTPDPHRTMDERHAGLPPQQTGHAARALRLDLHRVFVADCLVARADLLVAMPGRPGPEELPAYFPQLRDRRVHVQPEGIAPFRPAVGDGATAYGLLARLFGGGGTGGGLDAADRDLPLLLCVGRLHPVKQQEQLVRAWMLAGLHHRTTLLLVGGSPADPTAVEAEVRRRLTELLAADPVARRRAALWPALSNRHVRLLERALAQGRPGSALYVCPSAKEEFGLAVLEAMEAGLPVAAPQRGGASHYLCDGVNGRLLATESAGRLADGLRSLVVTPAPELVAMAKAGAATVRECFAIDAMAASLADAYRDTCRTGRLADRSQDTDREGPLPDVAGSG</sequence>